<dbReference type="GO" id="GO:0009308">
    <property type="term" value="P:amine metabolic process"/>
    <property type="evidence" value="ECO:0007669"/>
    <property type="project" value="InterPro"/>
</dbReference>
<comment type="caution">
    <text evidence="1">The sequence shown here is derived from an EMBL/GenBank/DDBJ whole genome shotgun (WGS) entry which is preliminary data.</text>
</comment>
<proteinExistence type="predicted"/>
<protein>
    <submittedName>
        <fullName evidence="1">Uncharacterized protein</fullName>
    </submittedName>
</protein>
<name>A0A4Q4TGI4_9PEZI</name>
<dbReference type="GO" id="GO:0008131">
    <property type="term" value="F:primary methylamine oxidase activity"/>
    <property type="evidence" value="ECO:0007669"/>
    <property type="project" value="InterPro"/>
</dbReference>
<dbReference type="STRING" id="155417.A0A4Q4TGI4"/>
<keyword evidence="2" id="KW-1185">Reference proteome</keyword>
<sequence length="138" mass="15369">MSGADFPRRQGRIYDNYLFCINTVQVNNTDVIPDIDGSGLKLKSYARAIILEGERRSPFLKRSLYGSQNFGVVKASLLTPRSIAAVGNYNYLFDYASHVDGSLGGSLHHYVMIFKPDFDVLNVYKSLQVSELKAAPTL</sequence>
<dbReference type="OrthoDB" id="3341590at2759"/>
<reference evidence="1 2" key="1">
    <citation type="submission" date="2018-06" db="EMBL/GenBank/DDBJ databases">
        <title>Complete Genomes of Monosporascus.</title>
        <authorList>
            <person name="Robinson A.J."/>
            <person name="Natvig D.O."/>
        </authorList>
    </citation>
    <scope>NUCLEOTIDE SEQUENCE [LARGE SCALE GENOMIC DNA]</scope>
    <source>
        <strain evidence="1 2">CBS 110550</strain>
    </source>
</reference>
<accession>A0A4Q4TGI4</accession>
<dbReference type="InterPro" id="IPR036460">
    <property type="entry name" value="Cu_amine_oxidase_C_sf"/>
</dbReference>
<dbReference type="GO" id="GO:0048038">
    <property type="term" value="F:quinone binding"/>
    <property type="evidence" value="ECO:0007669"/>
    <property type="project" value="InterPro"/>
</dbReference>
<dbReference type="EMBL" id="QJNU01000146">
    <property type="protein sequence ID" value="RYP05981.1"/>
    <property type="molecule type" value="Genomic_DNA"/>
</dbReference>
<evidence type="ECO:0000313" key="2">
    <source>
        <dbReference type="Proteomes" id="UP000293360"/>
    </source>
</evidence>
<dbReference type="GO" id="GO:0005507">
    <property type="term" value="F:copper ion binding"/>
    <property type="evidence" value="ECO:0007669"/>
    <property type="project" value="InterPro"/>
</dbReference>
<organism evidence="1 2">
    <name type="scientific">Monosporascus ibericus</name>
    <dbReference type="NCBI Taxonomy" id="155417"/>
    <lineage>
        <taxon>Eukaryota</taxon>
        <taxon>Fungi</taxon>
        <taxon>Dikarya</taxon>
        <taxon>Ascomycota</taxon>
        <taxon>Pezizomycotina</taxon>
        <taxon>Sordariomycetes</taxon>
        <taxon>Xylariomycetidae</taxon>
        <taxon>Xylariales</taxon>
        <taxon>Xylariales incertae sedis</taxon>
        <taxon>Monosporascus</taxon>
    </lineage>
</organism>
<evidence type="ECO:0000313" key="1">
    <source>
        <dbReference type="EMBL" id="RYP05981.1"/>
    </source>
</evidence>
<dbReference type="Proteomes" id="UP000293360">
    <property type="component" value="Unassembled WGS sequence"/>
</dbReference>
<dbReference type="AlphaFoldDB" id="A0A4Q4TGI4"/>
<dbReference type="SUPFAM" id="SSF49998">
    <property type="entry name" value="Amine oxidase catalytic domain"/>
    <property type="match status" value="1"/>
</dbReference>
<gene>
    <name evidence="1" type="ORF">DL764_003441</name>
</gene>